<comment type="similarity">
    <text evidence="2 9">Belongs to the complex I subunit 3 family.</text>
</comment>
<keyword evidence="9" id="KW-0679">Respiratory chain</keyword>
<dbReference type="Gene3D" id="1.20.58.1610">
    <property type="entry name" value="NADH:ubiquinone/plastoquinone oxidoreductase, chain 3"/>
    <property type="match status" value="1"/>
</dbReference>
<keyword evidence="5 9" id="KW-0812">Transmembrane</keyword>
<dbReference type="EC" id="7.1.1.2" evidence="9"/>
<gene>
    <name evidence="10" type="primary">ND3</name>
</gene>
<keyword evidence="4 9" id="KW-0813">Transport</keyword>
<evidence type="ECO:0000256" key="5">
    <source>
        <dbReference type="ARBA" id="ARBA00022692"/>
    </source>
</evidence>
<evidence type="ECO:0000256" key="7">
    <source>
        <dbReference type="ARBA" id="ARBA00023136"/>
    </source>
</evidence>
<proteinExistence type="inferred from homology"/>
<keyword evidence="9" id="KW-0249">Electron transport</keyword>
<evidence type="ECO:0000256" key="3">
    <source>
        <dbReference type="ARBA" id="ARBA00021007"/>
    </source>
</evidence>
<dbReference type="Pfam" id="PF00507">
    <property type="entry name" value="Oxidored_q4"/>
    <property type="match status" value="1"/>
</dbReference>
<feature type="transmembrane region" description="Helical" evidence="9">
    <location>
        <begin position="55"/>
        <end position="78"/>
    </location>
</feature>
<keyword evidence="9" id="KW-0520">NAD</keyword>
<dbReference type="PANTHER" id="PTHR11058:SF9">
    <property type="entry name" value="NADH-UBIQUINONE OXIDOREDUCTASE CHAIN 3"/>
    <property type="match status" value="1"/>
</dbReference>
<dbReference type="InterPro" id="IPR000440">
    <property type="entry name" value="NADH_UbQ/plastoQ_OxRdtase_su3"/>
</dbReference>
<comment type="catalytic activity">
    <reaction evidence="8 9">
        <text>a ubiquinone + NADH + 5 H(+)(in) = a ubiquinol + NAD(+) + 4 H(+)(out)</text>
        <dbReference type="Rhea" id="RHEA:29091"/>
        <dbReference type="Rhea" id="RHEA-COMP:9565"/>
        <dbReference type="Rhea" id="RHEA-COMP:9566"/>
        <dbReference type="ChEBI" id="CHEBI:15378"/>
        <dbReference type="ChEBI" id="CHEBI:16389"/>
        <dbReference type="ChEBI" id="CHEBI:17976"/>
        <dbReference type="ChEBI" id="CHEBI:57540"/>
        <dbReference type="ChEBI" id="CHEBI:57945"/>
        <dbReference type="EC" id="7.1.1.2"/>
    </reaction>
</comment>
<keyword evidence="6 9" id="KW-1133">Transmembrane helix</keyword>
<keyword evidence="7 9" id="KW-0472">Membrane</keyword>
<dbReference type="GO" id="GO:0031966">
    <property type="term" value="C:mitochondrial membrane"/>
    <property type="evidence" value="ECO:0007669"/>
    <property type="project" value="UniProtKB-SubCell"/>
</dbReference>
<name>A0A514ABZ2_9BILA</name>
<comment type="function">
    <text evidence="9">Core subunit of the mitochondrial membrane respiratory chain NADH dehydrogenase (Complex I) which catalyzes electron transfer from NADH through the respiratory chain, using ubiquinone as an electron acceptor. Essential for the catalytic activity of complex I.</text>
</comment>
<dbReference type="GO" id="GO:0008137">
    <property type="term" value="F:NADH dehydrogenase (ubiquinone) activity"/>
    <property type="evidence" value="ECO:0007669"/>
    <property type="project" value="UniProtKB-UniRule"/>
</dbReference>
<dbReference type="EMBL" id="MG257766">
    <property type="protein sequence ID" value="QDH52429.1"/>
    <property type="molecule type" value="Genomic_DNA"/>
</dbReference>
<dbReference type="AlphaFoldDB" id="A0A514ABZ2"/>
<evidence type="ECO:0000256" key="8">
    <source>
        <dbReference type="ARBA" id="ARBA00049551"/>
    </source>
</evidence>
<organism evidence="10">
    <name type="scientific">Gordionus wolterstorffii</name>
    <dbReference type="NCBI Taxonomy" id="190562"/>
    <lineage>
        <taxon>Eukaryota</taxon>
        <taxon>Metazoa</taxon>
        <taxon>Ecdysozoa</taxon>
        <taxon>Nematomorpha</taxon>
        <taxon>Gordioida</taxon>
        <taxon>Chordodea</taxon>
        <taxon>Chordodoidea</taxon>
        <taxon>Parachordodidae</taxon>
        <taxon>Gordionus</taxon>
    </lineage>
</organism>
<evidence type="ECO:0000256" key="4">
    <source>
        <dbReference type="ARBA" id="ARBA00022448"/>
    </source>
</evidence>
<geneLocation type="mitochondrion" evidence="10"/>
<sequence>MILIFLVSLSLGLIILLGYELMKSNSPIKMTSMGTSFECGIDPLGQSHTQFSLKFIYISILFIIFDLEVVVILMGPVLGASIETLILGIILLLLLFGLLVELQNKFLLVYL</sequence>
<comment type="subcellular location">
    <subcellularLocation>
        <location evidence="1">Membrane</location>
    </subcellularLocation>
    <subcellularLocation>
        <location evidence="9">Mitochondrion membrane</location>
        <topology evidence="9">Multi-pass membrane protein</topology>
    </subcellularLocation>
</comment>
<evidence type="ECO:0000256" key="9">
    <source>
        <dbReference type="RuleBase" id="RU003640"/>
    </source>
</evidence>
<protein>
    <recommendedName>
        <fullName evidence="3 9">NADH-ubiquinone oxidoreductase chain 3</fullName>
        <ecNumber evidence="9">7.1.1.2</ecNumber>
    </recommendedName>
</protein>
<keyword evidence="9 10" id="KW-0496">Mitochondrion</keyword>
<accession>A0A514ABZ2</accession>
<evidence type="ECO:0000256" key="1">
    <source>
        <dbReference type="ARBA" id="ARBA00004370"/>
    </source>
</evidence>
<dbReference type="GO" id="GO:0030964">
    <property type="term" value="C:NADH dehydrogenase complex"/>
    <property type="evidence" value="ECO:0007669"/>
    <property type="project" value="TreeGrafter"/>
</dbReference>
<evidence type="ECO:0000256" key="6">
    <source>
        <dbReference type="ARBA" id="ARBA00022989"/>
    </source>
</evidence>
<keyword evidence="9" id="KW-1278">Translocase</keyword>
<feature type="transmembrane region" description="Helical" evidence="9">
    <location>
        <begin position="85"/>
        <end position="102"/>
    </location>
</feature>
<reference evidence="10" key="1">
    <citation type="journal article" date="2019" name="Nucleic Acids Res.">
        <title>Coding palindromes in mitochondrial genes of Nematomorpha.</title>
        <authorList>
            <person name="Mikhailov K.V."/>
            <person name="Efeykin B.D."/>
            <person name="Panchin A.Y."/>
            <person name="Knorre D.A."/>
            <person name="Logacheva M.D."/>
            <person name="Penin A.A."/>
            <person name="Muntyan M.S."/>
            <person name="Nikitin M.A."/>
            <person name="Popova O.V."/>
            <person name="Zanegina O.N."/>
            <person name="Vyssokikh M.Y."/>
            <person name="Spiridonov S.E."/>
            <person name="Aleoshin V.V."/>
            <person name="Panchin Y.V."/>
        </authorList>
    </citation>
    <scope>NUCLEOTIDE SEQUENCE</scope>
</reference>
<keyword evidence="9" id="KW-0830">Ubiquinone</keyword>
<dbReference type="InterPro" id="IPR038430">
    <property type="entry name" value="NDAH_ubi_oxred_su3_sf"/>
</dbReference>
<evidence type="ECO:0000256" key="2">
    <source>
        <dbReference type="ARBA" id="ARBA00008472"/>
    </source>
</evidence>
<evidence type="ECO:0000313" key="10">
    <source>
        <dbReference type="EMBL" id="QDH52429.1"/>
    </source>
</evidence>
<dbReference type="PANTHER" id="PTHR11058">
    <property type="entry name" value="NADH-UBIQUINONE OXIDOREDUCTASE CHAIN 3"/>
    <property type="match status" value="1"/>
</dbReference>